<proteinExistence type="predicted"/>
<sequence>MEIVSIIIAVIFVFMFLSRFSKSIALENLSNVASGAGELMTYTGHQIRANLIESQINKINLGSNFMIRYQEQGKVIFMYATVDSNYKYSEMTEVLKEKVINEANSVDFNLIESIEKSELLYKKCKELEVEVLNVSGSTIGYSDRAGEYIKKGKVLKVYKVGKYELIDKKLFPKGQDEN</sequence>
<dbReference type="AlphaFoldDB" id="A0AA97ER23"/>
<evidence type="ECO:0000313" key="1">
    <source>
        <dbReference type="EMBL" id="WOD44930.1"/>
    </source>
</evidence>
<dbReference type="EMBL" id="CP136521">
    <property type="protein sequence ID" value="WOD44930.1"/>
    <property type="molecule type" value="Genomic_DNA"/>
</dbReference>
<reference evidence="2" key="1">
    <citation type="submission" date="2024-06" db="EMBL/GenBank/DDBJ databases">
        <title>Hwangdonia haimaensis gen. nov., sp. nov., a member of the family Flavobacteriaceae isolated from the haima cold seep.</title>
        <authorList>
            <person name="Li J."/>
        </authorList>
    </citation>
    <scope>NUCLEOTIDE SEQUENCE [LARGE SCALE GENOMIC DNA]</scope>
    <source>
        <strain evidence="2">SCSIO 19198</strain>
    </source>
</reference>
<gene>
    <name evidence="1" type="ORF">RNZ46_06580</name>
</gene>
<accession>A0AA97ER23</accession>
<protein>
    <submittedName>
        <fullName evidence="1">Uncharacterized protein</fullName>
    </submittedName>
</protein>
<dbReference type="KEGG" id="hws:RNZ46_06580"/>
<dbReference type="Proteomes" id="UP001302486">
    <property type="component" value="Chromosome"/>
</dbReference>
<organism evidence="1 2">
    <name type="scientific">Hwangdonia lutea</name>
    <dbReference type="NCBI Taxonomy" id="3075823"/>
    <lineage>
        <taxon>Bacteria</taxon>
        <taxon>Pseudomonadati</taxon>
        <taxon>Bacteroidota</taxon>
        <taxon>Flavobacteriia</taxon>
        <taxon>Flavobacteriales</taxon>
        <taxon>Flavobacteriaceae</taxon>
        <taxon>Hwangdonia</taxon>
    </lineage>
</organism>
<name>A0AA97ER23_9FLAO</name>
<evidence type="ECO:0000313" key="2">
    <source>
        <dbReference type="Proteomes" id="UP001302486"/>
    </source>
</evidence>
<keyword evidence="2" id="KW-1185">Reference proteome</keyword>
<dbReference type="RefSeq" id="WP_316984588.1">
    <property type="nucleotide sequence ID" value="NZ_CP136521.1"/>
</dbReference>